<gene>
    <name evidence="1" type="ORF">TIFTF001_028009</name>
</gene>
<proteinExistence type="predicted"/>
<accession>A0AA88DQ85</accession>
<name>A0AA88DQ85_FICCA</name>
<evidence type="ECO:0000313" key="2">
    <source>
        <dbReference type="Proteomes" id="UP001187192"/>
    </source>
</evidence>
<comment type="caution">
    <text evidence="1">The sequence shown here is derived from an EMBL/GenBank/DDBJ whole genome shotgun (WGS) entry which is preliminary data.</text>
</comment>
<keyword evidence="2" id="KW-1185">Reference proteome</keyword>
<organism evidence="1 2">
    <name type="scientific">Ficus carica</name>
    <name type="common">Common fig</name>
    <dbReference type="NCBI Taxonomy" id="3494"/>
    <lineage>
        <taxon>Eukaryota</taxon>
        <taxon>Viridiplantae</taxon>
        <taxon>Streptophyta</taxon>
        <taxon>Embryophyta</taxon>
        <taxon>Tracheophyta</taxon>
        <taxon>Spermatophyta</taxon>
        <taxon>Magnoliopsida</taxon>
        <taxon>eudicotyledons</taxon>
        <taxon>Gunneridae</taxon>
        <taxon>Pentapetalae</taxon>
        <taxon>rosids</taxon>
        <taxon>fabids</taxon>
        <taxon>Rosales</taxon>
        <taxon>Moraceae</taxon>
        <taxon>Ficeae</taxon>
        <taxon>Ficus</taxon>
    </lineage>
</organism>
<protein>
    <submittedName>
        <fullName evidence="1">Uncharacterized protein</fullName>
    </submittedName>
</protein>
<evidence type="ECO:0000313" key="1">
    <source>
        <dbReference type="EMBL" id="GMN58919.1"/>
    </source>
</evidence>
<sequence length="108" mass="12478">MTSAALNNLRFLSLEQNPSNPWPSRTTLCLGRIDNLGSKFFRNILALRAANRMDYSGYRRLQHEDKEFDPTEIVCKYRICFQKVSMHVGVVILDGFHMMLVLVDKICP</sequence>
<dbReference type="AlphaFoldDB" id="A0AA88DQ85"/>
<dbReference type="Proteomes" id="UP001187192">
    <property type="component" value="Unassembled WGS sequence"/>
</dbReference>
<dbReference type="EMBL" id="BTGU01000082">
    <property type="protein sequence ID" value="GMN58919.1"/>
    <property type="molecule type" value="Genomic_DNA"/>
</dbReference>
<reference evidence="1" key="1">
    <citation type="submission" date="2023-07" db="EMBL/GenBank/DDBJ databases">
        <title>draft genome sequence of fig (Ficus carica).</title>
        <authorList>
            <person name="Takahashi T."/>
            <person name="Nishimura K."/>
        </authorList>
    </citation>
    <scope>NUCLEOTIDE SEQUENCE</scope>
</reference>